<feature type="transmembrane region" description="Helical" evidence="7">
    <location>
        <begin position="64"/>
        <end position="84"/>
    </location>
</feature>
<dbReference type="AlphaFoldDB" id="A0A6P1UWI1"/>
<evidence type="ECO:0000256" key="4">
    <source>
        <dbReference type="ARBA" id="ARBA00022970"/>
    </source>
</evidence>
<organism evidence="8 9">
    <name type="scientific">Klebsiella michiganensis</name>
    <dbReference type="NCBI Taxonomy" id="1134687"/>
    <lineage>
        <taxon>Bacteria</taxon>
        <taxon>Pseudomonadati</taxon>
        <taxon>Pseudomonadota</taxon>
        <taxon>Gammaproteobacteria</taxon>
        <taxon>Enterobacterales</taxon>
        <taxon>Enterobacteriaceae</taxon>
        <taxon>Klebsiella/Raoultella group</taxon>
        <taxon>Klebsiella</taxon>
    </lineage>
</organism>
<name>A0A6P1UWI1_9ENTR</name>
<dbReference type="GO" id="GO:0005886">
    <property type="term" value="C:plasma membrane"/>
    <property type="evidence" value="ECO:0007669"/>
    <property type="project" value="UniProtKB-SubCell"/>
</dbReference>
<proteinExistence type="predicted"/>
<reference evidence="8 9" key="1">
    <citation type="submission" date="2020-01" db="EMBL/GenBank/DDBJ databases">
        <title>Bactrocera dorsalis gut bacteria genome.</title>
        <authorList>
            <person name="Zhang H."/>
            <person name="Cai Z."/>
        </authorList>
    </citation>
    <scope>NUCLEOTIDE SEQUENCE [LARGE SCALE GENOMIC DNA]</scope>
    <source>
        <strain evidence="8 9">BD177</strain>
    </source>
</reference>
<dbReference type="GO" id="GO:0015171">
    <property type="term" value="F:amino acid transmembrane transporter activity"/>
    <property type="evidence" value="ECO:0007669"/>
    <property type="project" value="TreeGrafter"/>
</dbReference>
<keyword evidence="3 7" id="KW-0812">Transmembrane</keyword>
<sequence>MQISFFISCIPLLLVPGPTNSLLFSSGVVRGYTGAIKLIVAEWSGYFISISLWSMMTGVMTSQLYELAIFIKLCCAVYLFVLAVKGWKAVWYNENGRYFVNYGKVVSTTILNPKALIFASVIFPGSVFESSSWYWISFTEFTLVLIPISFLWITLGTFMHIKITERKVQGMICRASSLTLGAFSAFLFLNVFSTIATSI</sequence>
<evidence type="ECO:0000256" key="6">
    <source>
        <dbReference type="ARBA" id="ARBA00023136"/>
    </source>
</evidence>
<dbReference type="Proteomes" id="UP000464389">
    <property type="component" value="Chromosome"/>
</dbReference>
<gene>
    <name evidence="8" type="ORF">GW952_14235</name>
</gene>
<comment type="subcellular location">
    <subcellularLocation>
        <location evidence="1">Cell membrane</location>
        <topology evidence="1">Multi-pass membrane protein</topology>
    </subcellularLocation>
</comment>
<keyword evidence="2" id="KW-1003">Cell membrane</keyword>
<keyword evidence="4" id="KW-0813">Transport</keyword>
<dbReference type="Pfam" id="PF01810">
    <property type="entry name" value="LysE"/>
    <property type="match status" value="1"/>
</dbReference>
<feature type="transmembrane region" description="Helical" evidence="7">
    <location>
        <begin position="133"/>
        <end position="155"/>
    </location>
</feature>
<evidence type="ECO:0000313" key="8">
    <source>
        <dbReference type="EMBL" id="QHS46674.1"/>
    </source>
</evidence>
<dbReference type="PANTHER" id="PTHR30086">
    <property type="entry name" value="ARGININE EXPORTER PROTEIN ARGO"/>
    <property type="match status" value="1"/>
</dbReference>
<dbReference type="InterPro" id="IPR001123">
    <property type="entry name" value="LeuE-type"/>
</dbReference>
<evidence type="ECO:0000256" key="3">
    <source>
        <dbReference type="ARBA" id="ARBA00022692"/>
    </source>
</evidence>
<keyword evidence="4" id="KW-0029">Amino-acid transport</keyword>
<dbReference type="EMBL" id="CP048108">
    <property type="protein sequence ID" value="QHS46674.1"/>
    <property type="molecule type" value="Genomic_DNA"/>
</dbReference>
<dbReference type="PANTHER" id="PTHR30086:SF20">
    <property type="entry name" value="ARGININE EXPORTER PROTEIN ARGO-RELATED"/>
    <property type="match status" value="1"/>
</dbReference>
<keyword evidence="6 7" id="KW-0472">Membrane</keyword>
<dbReference type="RefSeq" id="WP_162121903.1">
    <property type="nucleotide sequence ID" value="NZ_CP048108.1"/>
</dbReference>
<evidence type="ECO:0000256" key="1">
    <source>
        <dbReference type="ARBA" id="ARBA00004651"/>
    </source>
</evidence>
<keyword evidence="5 7" id="KW-1133">Transmembrane helix</keyword>
<feature type="transmembrane region" description="Helical" evidence="7">
    <location>
        <begin position="175"/>
        <end position="196"/>
    </location>
</feature>
<feature type="transmembrane region" description="Helical" evidence="7">
    <location>
        <begin position="31"/>
        <end position="52"/>
    </location>
</feature>
<accession>A0A6P1UWI1</accession>
<evidence type="ECO:0000256" key="7">
    <source>
        <dbReference type="SAM" id="Phobius"/>
    </source>
</evidence>
<protein>
    <submittedName>
        <fullName evidence="8">LysE family transporter</fullName>
    </submittedName>
</protein>
<evidence type="ECO:0000256" key="5">
    <source>
        <dbReference type="ARBA" id="ARBA00022989"/>
    </source>
</evidence>
<evidence type="ECO:0000256" key="2">
    <source>
        <dbReference type="ARBA" id="ARBA00022475"/>
    </source>
</evidence>
<dbReference type="GO" id="GO:0033228">
    <property type="term" value="P:cysteine export across plasma membrane"/>
    <property type="evidence" value="ECO:0007669"/>
    <property type="project" value="TreeGrafter"/>
</dbReference>
<evidence type="ECO:0000313" key="9">
    <source>
        <dbReference type="Proteomes" id="UP000464389"/>
    </source>
</evidence>